<evidence type="ECO:0000313" key="2">
    <source>
        <dbReference type="EMBL" id="MDG0867173.1"/>
    </source>
</evidence>
<dbReference type="AlphaFoldDB" id="A0AAJ5ZI59"/>
<dbReference type="RefSeq" id="WP_342825245.1">
    <property type="nucleotide sequence ID" value="NZ_CP046146.1"/>
</dbReference>
<dbReference type="Gene3D" id="3.30.450.20">
    <property type="entry name" value="PAS domain"/>
    <property type="match status" value="1"/>
</dbReference>
<dbReference type="Pfam" id="PF00989">
    <property type="entry name" value="PAS"/>
    <property type="match status" value="1"/>
</dbReference>
<organism evidence="3 4">
    <name type="scientific">Candidatus Lucifugimonas marina</name>
    <dbReference type="NCBI Taxonomy" id="3038979"/>
    <lineage>
        <taxon>Bacteria</taxon>
        <taxon>Bacillati</taxon>
        <taxon>Chloroflexota</taxon>
        <taxon>Dehalococcoidia</taxon>
        <taxon>SAR202 cluster</taxon>
        <taxon>Candidatus Lucifugimonadales</taxon>
        <taxon>Candidatus Lucifugimonadaceae</taxon>
        <taxon>Candidatus Lucifugimonas</taxon>
    </lineage>
</organism>
<reference evidence="4 5" key="1">
    <citation type="submission" date="2019-11" db="EMBL/GenBank/DDBJ databases">
        <authorList>
            <person name="Cho J.-C."/>
        </authorList>
    </citation>
    <scope>NUCLEOTIDE SEQUENCE [LARGE SCALE GENOMIC DNA]</scope>
    <source>
        <strain evidence="3 4">JH1073</strain>
        <strain evidence="2 5">JH702</strain>
    </source>
</reference>
<evidence type="ECO:0000313" key="5">
    <source>
        <dbReference type="Proteomes" id="UP001321249"/>
    </source>
</evidence>
<dbReference type="CDD" id="cd00130">
    <property type="entry name" value="PAS"/>
    <property type="match status" value="1"/>
</dbReference>
<evidence type="ECO:0000259" key="1">
    <source>
        <dbReference type="PROSITE" id="PS50112"/>
    </source>
</evidence>
<name>A0AAJ5ZI59_9CHLR</name>
<dbReference type="Proteomes" id="UP001219901">
    <property type="component" value="Chromosome"/>
</dbReference>
<sequence>MNEAGPKISSEGDVLIVTDLYGNIASVSDSVEAVFGYSASDLIGQNIEIFVPVDLRSKHRDHMTRYSYRPHARTMGIGMDLHAVCADGSLAPVEVSLRVLRENDQDLVRAIVRRVVAPSAPNERVSELINRIRQLELTSGDMASAQALVAELASSVYSDRPVGVWRFESSQGGYLLETAYNMPSGVAGMVTPIDDKGLITQALFVQGVAVVPAGDGCCSG</sequence>
<evidence type="ECO:0000313" key="3">
    <source>
        <dbReference type="EMBL" id="WFG38583.1"/>
    </source>
</evidence>
<dbReference type="EMBL" id="WMBE01000002">
    <property type="protein sequence ID" value="MDG0867173.1"/>
    <property type="molecule type" value="Genomic_DNA"/>
</dbReference>
<feature type="domain" description="PAS" evidence="1">
    <location>
        <begin position="8"/>
        <end position="54"/>
    </location>
</feature>
<dbReference type="PROSITE" id="PS50112">
    <property type="entry name" value="PAS"/>
    <property type="match status" value="1"/>
</dbReference>
<reference evidence="3" key="2">
    <citation type="journal article" date="2023" name="Nat. Commun.">
        <title>Cultivation of marine bacteria of the SAR202 clade.</title>
        <authorList>
            <person name="Lim Y."/>
            <person name="Seo J.H."/>
            <person name="Giovannoni S.J."/>
            <person name="Kang I."/>
            <person name="Cho J.C."/>
        </authorList>
    </citation>
    <scope>NUCLEOTIDE SEQUENCE</scope>
    <source>
        <strain evidence="3">JH1073</strain>
    </source>
</reference>
<dbReference type="EMBL" id="CP046147">
    <property type="protein sequence ID" value="WFG38583.1"/>
    <property type="molecule type" value="Genomic_DNA"/>
</dbReference>
<dbReference type="NCBIfam" id="TIGR00229">
    <property type="entry name" value="sensory_box"/>
    <property type="match status" value="1"/>
</dbReference>
<keyword evidence="4" id="KW-1185">Reference proteome</keyword>
<protein>
    <submittedName>
        <fullName evidence="3">PAS domain S-box protein</fullName>
    </submittedName>
</protein>
<dbReference type="SUPFAM" id="SSF55785">
    <property type="entry name" value="PYP-like sensor domain (PAS domain)"/>
    <property type="match status" value="1"/>
</dbReference>
<evidence type="ECO:0000313" key="4">
    <source>
        <dbReference type="Proteomes" id="UP001219901"/>
    </source>
</evidence>
<dbReference type="GO" id="GO:0006355">
    <property type="term" value="P:regulation of DNA-templated transcription"/>
    <property type="evidence" value="ECO:0007669"/>
    <property type="project" value="InterPro"/>
</dbReference>
<dbReference type="Proteomes" id="UP001321249">
    <property type="component" value="Unassembled WGS sequence"/>
</dbReference>
<gene>
    <name evidence="2" type="ORF">GKO46_08825</name>
    <name evidence="3" type="ORF">GKO48_02830</name>
</gene>
<proteinExistence type="predicted"/>
<dbReference type="InterPro" id="IPR000014">
    <property type="entry name" value="PAS"/>
</dbReference>
<accession>A0AAJ5ZI59</accession>
<reference evidence="4" key="3">
    <citation type="submission" date="2023-06" db="EMBL/GenBank/DDBJ databases">
        <title>Pangenomics reveal diversification of enzyme families and niche specialization in globally abundant SAR202 bacteria.</title>
        <authorList>
            <person name="Saw J.H.W."/>
        </authorList>
    </citation>
    <scope>NUCLEOTIDE SEQUENCE [LARGE SCALE GENOMIC DNA]</scope>
    <source>
        <strain evidence="4">JH1073</strain>
    </source>
</reference>
<dbReference type="InterPro" id="IPR013767">
    <property type="entry name" value="PAS_fold"/>
</dbReference>
<dbReference type="InterPro" id="IPR035965">
    <property type="entry name" value="PAS-like_dom_sf"/>
</dbReference>